<feature type="region of interest" description="Disordered" evidence="1">
    <location>
        <begin position="33"/>
        <end position="68"/>
    </location>
</feature>
<keyword evidence="4" id="KW-1185">Reference proteome</keyword>
<accession>A0A917Y9K9</accession>
<proteinExistence type="predicted"/>
<reference evidence="3 4" key="1">
    <citation type="journal article" date="2014" name="Int. J. Syst. Evol. Microbiol.">
        <title>Complete genome sequence of Corynebacterium casei LMG S-19264T (=DSM 44701T), isolated from a smear-ripened cheese.</title>
        <authorList>
            <consortium name="US DOE Joint Genome Institute (JGI-PGF)"/>
            <person name="Walter F."/>
            <person name="Albersmeier A."/>
            <person name="Kalinowski J."/>
            <person name="Ruckert C."/>
        </authorList>
    </citation>
    <scope>NUCLEOTIDE SEQUENCE [LARGE SCALE GENOMIC DNA]</scope>
    <source>
        <strain evidence="3 4">CGMCC 4.7111</strain>
    </source>
</reference>
<gene>
    <name evidence="3" type="ORF">GCM10011579_052840</name>
</gene>
<dbReference type="AlphaFoldDB" id="A0A917Y9K9"/>
<comment type="caution">
    <text evidence="3">The sequence shown here is derived from an EMBL/GenBank/DDBJ whole genome shotgun (WGS) entry which is preliminary data.</text>
</comment>
<evidence type="ECO:0000256" key="1">
    <source>
        <dbReference type="SAM" id="MobiDB-lite"/>
    </source>
</evidence>
<evidence type="ECO:0000313" key="3">
    <source>
        <dbReference type="EMBL" id="GGN74089.1"/>
    </source>
</evidence>
<feature type="chain" id="PRO_5039563354" description="Lipoprotein" evidence="2">
    <location>
        <begin position="28"/>
        <end position="169"/>
    </location>
</feature>
<dbReference type="Proteomes" id="UP000600365">
    <property type="component" value="Unassembled WGS sequence"/>
</dbReference>
<name>A0A917Y9K9_9ACTN</name>
<dbReference type="RefSeq" id="WP_189188567.1">
    <property type="nucleotide sequence ID" value="NZ_BMMM01000010.1"/>
</dbReference>
<protein>
    <recommendedName>
        <fullName evidence="5">Lipoprotein</fullName>
    </recommendedName>
</protein>
<keyword evidence="2" id="KW-0732">Signal</keyword>
<evidence type="ECO:0008006" key="5">
    <source>
        <dbReference type="Google" id="ProtNLM"/>
    </source>
</evidence>
<evidence type="ECO:0000313" key="4">
    <source>
        <dbReference type="Proteomes" id="UP000600365"/>
    </source>
</evidence>
<feature type="region of interest" description="Disordered" evidence="1">
    <location>
        <begin position="150"/>
        <end position="169"/>
    </location>
</feature>
<feature type="signal peptide" evidence="2">
    <location>
        <begin position="1"/>
        <end position="27"/>
    </location>
</feature>
<evidence type="ECO:0000256" key="2">
    <source>
        <dbReference type="SAM" id="SignalP"/>
    </source>
</evidence>
<sequence>MTSATFPRRHARIAAAIAGLAAALVLAGCSSDDGGSGDKSTSPSASATETADTGGGSDSTSGTKSKLEGSWLATTGGKAVALMVTGKKAAVFTTGGTVCSGTAAEESGMRMIRLTCTDGSKDRAVGMVDSVSGTGLKITWQGGVGTESYVKSEGGQQLPTGLPTASLGS</sequence>
<organism evidence="3 4">
    <name type="scientific">Streptomyces albiflavescens</name>
    <dbReference type="NCBI Taxonomy" id="1623582"/>
    <lineage>
        <taxon>Bacteria</taxon>
        <taxon>Bacillati</taxon>
        <taxon>Actinomycetota</taxon>
        <taxon>Actinomycetes</taxon>
        <taxon>Kitasatosporales</taxon>
        <taxon>Streptomycetaceae</taxon>
        <taxon>Streptomyces</taxon>
    </lineage>
</organism>
<dbReference type="EMBL" id="BMMM01000010">
    <property type="protein sequence ID" value="GGN74089.1"/>
    <property type="molecule type" value="Genomic_DNA"/>
</dbReference>
<feature type="compositionally biased region" description="Low complexity" evidence="1">
    <location>
        <begin position="33"/>
        <end position="63"/>
    </location>
</feature>